<dbReference type="AlphaFoldDB" id="R9T8V7"/>
<accession>R9T8V7</accession>
<dbReference type="HOGENOM" id="CLU_2911306_0_0_2"/>
<organism evidence="1 2">
    <name type="scientific">Methanomassiliicoccus intestinalis (strain Issoire-Mx1)</name>
    <dbReference type="NCBI Taxonomy" id="1295009"/>
    <lineage>
        <taxon>Archaea</taxon>
        <taxon>Methanobacteriati</taxon>
        <taxon>Thermoplasmatota</taxon>
        <taxon>Thermoplasmata</taxon>
        <taxon>Methanomassiliicoccales</taxon>
        <taxon>Methanomassiliicoccaceae</taxon>
        <taxon>Methanomassiliicoccus</taxon>
    </lineage>
</organism>
<reference evidence="1 2" key="1">
    <citation type="journal article" date="2013" name="Genome Announc.">
        <title>Genome sequence of 'Candidatus Methanomassiliicoccus intestinalis' Issoire-Mx1, a third thermoplasmatales-related methanogenic archaeon from human feces.</title>
        <authorList>
            <person name="Borrel G."/>
            <person name="Harris H.M."/>
            <person name="Parisot N."/>
            <person name="Gaci N."/>
            <person name="Tottey W."/>
            <person name="Mihajlovski A."/>
            <person name="Deane J."/>
            <person name="Gribaldo S."/>
            <person name="Bardot O."/>
            <person name="Peyretaillade E."/>
            <person name="Peyret P."/>
            <person name="O'Toole P.W."/>
            <person name="Brugere J.F."/>
        </authorList>
    </citation>
    <scope>NUCLEOTIDE SEQUENCE [LARGE SCALE GENOMIC DNA]</scope>
    <source>
        <strain evidence="1 2">Issoire-Mx1</strain>
    </source>
</reference>
<dbReference type="InParanoid" id="R9T8V7"/>
<dbReference type="KEGG" id="mer:MMINT_04150"/>
<name>R9T8V7_METII</name>
<evidence type="ECO:0000313" key="2">
    <source>
        <dbReference type="Proteomes" id="UP000014070"/>
    </source>
</evidence>
<gene>
    <name evidence="1" type="ORF">MMINT_04150</name>
</gene>
<protein>
    <submittedName>
        <fullName evidence="1">Uncharacterized protein</fullName>
    </submittedName>
</protein>
<dbReference type="STRING" id="1295009.MMINT_04150"/>
<evidence type="ECO:0000313" key="1">
    <source>
        <dbReference type="EMBL" id="AGN25798.1"/>
    </source>
</evidence>
<dbReference type="Proteomes" id="UP000014070">
    <property type="component" value="Chromosome"/>
</dbReference>
<keyword evidence="2" id="KW-1185">Reference proteome</keyword>
<sequence>MIKTTSASQRVQIKRLNLKAGITGTILFTEKVCRCGVGSTAFSRLYNSTLGIISSIRVLTQ</sequence>
<dbReference type="EMBL" id="CP005934">
    <property type="protein sequence ID" value="AGN25798.1"/>
    <property type="molecule type" value="Genomic_DNA"/>
</dbReference>
<proteinExistence type="predicted"/>